<proteinExistence type="predicted"/>
<dbReference type="Pfam" id="PF06722">
    <property type="entry name" value="EryCIII-like_C"/>
    <property type="match status" value="1"/>
</dbReference>
<accession>A0A1L7WYG1</accession>
<keyword evidence="4" id="KW-1185">Reference proteome</keyword>
<sequence>MHTYIIVSAAFQDAGDTTRAIALATALREHCPEGHELKIDFLSCGSRFEPIIRRAGFNIVPCEPRVPGLSVADDLGWDFPEFFGSEGIARTFIEGQLEAFRTLRPDVVLHGMWPVTSIAARLLGIRTINFLPLPVHRAAFTNGLIRDLPDMVPGFTRLPRPARQWLAGHFSHLMAYAPTMKQHRLGAAATACGWPGLKGGPISLFDMNTADLNLVNDLPSFHADYSHLLPENVVITGALFAQIHDTAELDADIAAHLHNDDGTSILVTMGSSGTKEFLLEAIRALILNRNDNWNAVVLAAPAVCSLKEARSVANDDPRILVTDRFIPAPAATALADVVIMHGGQGTVQTAIAAGTPVVGVALQVEQQTNLDNVMNAGAGIRIQRRSWRPDSIRAAVKTVLADSNYKVHAMELAEAIRTMDGAKKAADVMWNFLLEEEK</sequence>
<keyword evidence="1" id="KW-0808">Transferase</keyword>
<dbReference type="STRING" id="576137.A0A1L7WYG1"/>
<evidence type="ECO:0000256" key="1">
    <source>
        <dbReference type="ARBA" id="ARBA00022679"/>
    </source>
</evidence>
<dbReference type="SUPFAM" id="SSF53756">
    <property type="entry name" value="UDP-Glycosyltransferase/glycogen phosphorylase"/>
    <property type="match status" value="1"/>
</dbReference>
<protein>
    <recommendedName>
        <fullName evidence="2">Erythromycin biosynthesis protein CIII-like C-terminal domain-containing protein</fullName>
    </recommendedName>
</protein>
<feature type="domain" description="Erythromycin biosynthesis protein CIII-like C-terminal" evidence="2">
    <location>
        <begin position="324"/>
        <end position="415"/>
    </location>
</feature>
<dbReference type="Gene3D" id="3.40.50.2000">
    <property type="entry name" value="Glycogen Phosphorylase B"/>
    <property type="match status" value="2"/>
</dbReference>
<evidence type="ECO:0000259" key="2">
    <source>
        <dbReference type="Pfam" id="PF06722"/>
    </source>
</evidence>
<dbReference type="Proteomes" id="UP000184330">
    <property type="component" value="Unassembled WGS sequence"/>
</dbReference>
<dbReference type="PANTHER" id="PTHR21015:SF22">
    <property type="entry name" value="GLYCOSYLTRANSFERASE"/>
    <property type="match status" value="1"/>
</dbReference>
<dbReference type="CDD" id="cd03784">
    <property type="entry name" value="GT1_Gtf-like"/>
    <property type="match status" value="1"/>
</dbReference>
<evidence type="ECO:0000313" key="3">
    <source>
        <dbReference type="EMBL" id="CZR57797.1"/>
    </source>
</evidence>
<dbReference type="EMBL" id="FJOG01000010">
    <property type="protein sequence ID" value="CZR57797.1"/>
    <property type="molecule type" value="Genomic_DNA"/>
</dbReference>
<dbReference type="InterPro" id="IPR002213">
    <property type="entry name" value="UDP_glucos_trans"/>
</dbReference>
<dbReference type="InterPro" id="IPR010610">
    <property type="entry name" value="EryCIII-like_C"/>
</dbReference>
<dbReference type="GO" id="GO:0016758">
    <property type="term" value="F:hexosyltransferase activity"/>
    <property type="evidence" value="ECO:0007669"/>
    <property type="project" value="UniProtKB-ARBA"/>
</dbReference>
<organism evidence="3 4">
    <name type="scientific">Phialocephala subalpina</name>
    <dbReference type="NCBI Taxonomy" id="576137"/>
    <lineage>
        <taxon>Eukaryota</taxon>
        <taxon>Fungi</taxon>
        <taxon>Dikarya</taxon>
        <taxon>Ascomycota</taxon>
        <taxon>Pezizomycotina</taxon>
        <taxon>Leotiomycetes</taxon>
        <taxon>Helotiales</taxon>
        <taxon>Mollisiaceae</taxon>
        <taxon>Phialocephala</taxon>
        <taxon>Phialocephala fortinii species complex</taxon>
    </lineage>
</organism>
<dbReference type="AlphaFoldDB" id="A0A1L7WYG1"/>
<evidence type="ECO:0000313" key="4">
    <source>
        <dbReference type="Proteomes" id="UP000184330"/>
    </source>
</evidence>
<dbReference type="OrthoDB" id="5835829at2759"/>
<reference evidence="3 4" key="1">
    <citation type="submission" date="2016-03" db="EMBL/GenBank/DDBJ databases">
        <authorList>
            <person name="Ploux O."/>
        </authorList>
    </citation>
    <scope>NUCLEOTIDE SEQUENCE [LARGE SCALE GENOMIC DNA]</scope>
    <source>
        <strain evidence="3 4">UAMH 11012</strain>
    </source>
</reference>
<dbReference type="PANTHER" id="PTHR21015">
    <property type="entry name" value="UDP-N-ACETYLGLUCOSAMINE--N-ACETYLMURAMYL-(PENTAPEPTIDE) PYROPHOSPHORYL-UNDECAPRENOL N-ACETYLGLUCOSAMINE TRANSFERASE 1"/>
    <property type="match status" value="1"/>
</dbReference>
<dbReference type="GO" id="GO:0008194">
    <property type="term" value="F:UDP-glycosyltransferase activity"/>
    <property type="evidence" value="ECO:0007669"/>
    <property type="project" value="InterPro"/>
</dbReference>
<gene>
    <name evidence="3" type="ORF">PAC_07686</name>
</gene>
<name>A0A1L7WYG1_9HELO</name>